<feature type="chain" id="PRO_5026824305" evidence="1">
    <location>
        <begin position="31"/>
        <end position="228"/>
    </location>
</feature>
<keyword evidence="3" id="KW-0378">Hydrolase</keyword>
<evidence type="ECO:0000313" key="4">
    <source>
        <dbReference type="Proteomes" id="UP000474967"/>
    </source>
</evidence>
<dbReference type="SUPFAM" id="SSF52266">
    <property type="entry name" value="SGNH hydrolase"/>
    <property type="match status" value="1"/>
</dbReference>
<dbReference type="AlphaFoldDB" id="A0A6L9Y1N5"/>
<dbReference type="Gene3D" id="3.40.50.1110">
    <property type="entry name" value="SGNH hydrolase"/>
    <property type="match status" value="1"/>
</dbReference>
<dbReference type="Pfam" id="PF13472">
    <property type="entry name" value="Lipase_GDSL_2"/>
    <property type="match status" value="1"/>
</dbReference>
<dbReference type="GO" id="GO:0004622">
    <property type="term" value="F:phosphatidylcholine lysophospholipase activity"/>
    <property type="evidence" value="ECO:0007669"/>
    <property type="project" value="TreeGrafter"/>
</dbReference>
<dbReference type="EMBL" id="JAAGWY010000004">
    <property type="protein sequence ID" value="NEN07425.1"/>
    <property type="molecule type" value="Genomic_DNA"/>
</dbReference>
<evidence type="ECO:0000256" key="1">
    <source>
        <dbReference type="SAM" id="SignalP"/>
    </source>
</evidence>
<dbReference type="PANTHER" id="PTHR30383:SF5">
    <property type="entry name" value="SGNH HYDROLASE-TYPE ESTERASE DOMAIN-CONTAINING PROTEIN"/>
    <property type="match status" value="1"/>
</dbReference>
<dbReference type="InterPro" id="IPR013830">
    <property type="entry name" value="SGNH_hydro"/>
</dbReference>
<dbReference type="InterPro" id="IPR036514">
    <property type="entry name" value="SGNH_hydro_sf"/>
</dbReference>
<reference evidence="3 4" key="1">
    <citation type="journal article" date="2014" name="J. Microbiol.">
        <title>Diaminobutyricibacter tongyongensis gen. nov., sp. nov. and Homoserinibacter gongjuensis gen. nov., sp. nov. belong to the family Microbacteriaceae.</title>
        <authorList>
            <person name="Kim S.J."/>
            <person name="Ahn J.H."/>
            <person name="Weon H.Y."/>
            <person name="Hamada M."/>
            <person name="Suzuki K."/>
            <person name="Kwon S.W."/>
        </authorList>
    </citation>
    <scope>NUCLEOTIDE SEQUENCE [LARGE SCALE GENOMIC DNA]</scope>
    <source>
        <strain evidence="3 4">NBRC 108724</strain>
    </source>
</reference>
<gene>
    <name evidence="3" type="ORF">G3T36_16315</name>
</gene>
<sequence>MGSRVRRIPAALAAGALVVAASLAIGVVAAAGTPTVVPHTTVAAPHGPVVVAIGDSIMEGHGLAPSQAWPALLANEFGWRLTNLASDGSGFVTTGNNGDDFADQVAAAARLDPSIVLVSGSSNDLGDDDTMIAGETAATIRALHAALPRAQIFAVSPIWNDKDVPPQLDSIDLDVTRAVAAVGGRTLDIGQPLYGQPALLQSDDVHPTPAGQQVIAAAVAKALQHPAA</sequence>
<keyword evidence="4" id="KW-1185">Reference proteome</keyword>
<evidence type="ECO:0000259" key="2">
    <source>
        <dbReference type="Pfam" id="PF13472"/>
    </source>
</evidence>
<name>A0A6L9Y1N5_9MICO</name>
<proteinExistence type="predicted"/>
<keyword evidence="1" id="KW-0732">Signal</keyword>
<feature type="signal peptide" evidence="1">
    <location>
        <begin position="1"/>
        <end position="30"/>
    </location>
</feature>
<protein>
    <submittedName>
        <fullName evidence="3">SGNH/GDSL hydrolase family protein</fullName>
    </submittedName>
</protein>
<accession>A0A6L9Y1N5</accession>
<dbReference type="InterPro" id="IPR051532">
    <property type="entry name" value="Ester_Hydrolysis_Enzymes"/>
</dbReference>
<dbReference type="PANTHER" id="PTHR30383">
    <property type="entry name" value="THIOESTERASE 1/PROTEASE 1/LYSOPHOSPHOLIPASE L1"/>
    <property type="match status" value="1"/>
</dbReference>
<comment type="caution">
    <text evidence="3">The sequence shown here is derived from an EMBL/GenBank/DDBJ whole genome shotgun (WGS) entry which is preliminary data.</text>
</comment>
<feature type="domain" description="SGNH hydrolase-type esterase" evidence="2">
    <location>
        <begin position="52"/>
        <end position="214"/>
    </location>
</feature>
<evidence type="ECO:0000313" key="3">
    <source>
        <dbReference type="EMBL" id="NEN07425.1"/>
    </source>
</evidence>
<dbReference type="Proteomes" id="UP000474967">
    <property type="component" value="Unassembled WGS sequence"/>
</dbReference>
<dbReference type="RefSeq" id="WP_163290883.1">
    <property type="nucleotide sequence ID" value="NZ_JAAGWY010000004.1"/>
</dbReference>
<dbReference type="CDD" id="cd00229">
    <property type="entry name" value="SGNH_hydrolase"/>
    <property type="match status" value="1"/>
</dbReference>
<organism evidence="3 4">
    <name type="scientific">Leifsonia tongyongensis</name>
    <dbReference type="NCBI Taxonomy" id="1268043"/>
    <lineage>
        <taxon>Bacteria</taxon>
        <taxon>Bacillati</taxon>
        <taxon>Actinomycetota</taxon>
        <taxon>Actinomycetes</taxon>
        <taxon>Micrococcales</taxon>
        <taxon>Microbacteriaceae</taxon>
        <taxon>Leifsonia</taxon>
    </lineage>
</organism>